<evidence type="ECO:0000256" key="12">
    <source>
        <dbReference type="PIRSR" id="PIRSR001549-1"/>
    </source>
</evidence>
<dbReference type="Gene3D" id="3.40.50.800">
    <property type="entry name" value="Anticodon-binding domain"/>
    <property type="match status" value="1"/>
</dbReference>
<evidence type="ECO:0000259" key="13">
    <source>
        <dbReference type="PROSITE" id="PS50862"/>
    </source>
</evidence>
<dbReference type="PIRSF" id="PIRSF001549">
    <property type="entry name" value="His-tRNA_synth"/>
    <property type="match status" value="1"/>
</dbReference>
<keyword evidence="4 11" id="KW-0963">Cytoplasm</keyword>
<accession>A0A831A334</accession>
<dbReference type="InterPro" id="IPR045864">
    <property type="entry name" value="aa-tRNA-synth_II/BPL/LPL"/>
</dbReference>
<dbReference type="InterPro" id="IPR041715">
    <property type="entry name" value="HisRS-like_core"/>
</dbReference>
<evidence type="ECO:0000256" key="7">
    <source>
        <dbReference type="ARBA" id="ARBA00022840"/>
    </source>
</evidence>
<feature type="binding site" evidence="12">
    <location>
        <position position="284"/>
    </location>
    <ligand>
        <name>L-histidine</name>
        <dbReference type="ChEBI" id="CHEBI:57595"/>
    </ligand>
</feature>
<dbReference type="Pfam" id="PF03129">
    <property type="entry name" value="HGTP_anticodon"/>
    <property type="match status" value="1"/>
</dbReference>
<evidence type="ECO:0000256" key="6">
    <source>
        <dbReference type="ARBA" id="ARBA00022741"/>
    </source>
</evidence>
<reference evidence="14 15" key="2">
    <citation type="submission" date="2013-04" db="EMBL/GenBank/DDBJ databases">
        <title>Comparative genomics of 12 strains of Erwinia amylovora identifies a pan-genome with a large conserved core and provides insights into host specificity.</title>
        <authorList>
            <person name="Mann R.A."/>
            <person name="Smits T.H.M."/>
            <person name="Buehlmann A."/>
            <person name="Blom J."/>
            <person name="Goesmann A."/>
            <person name="Frey J.E."/>
            <person name="Plummer K.M."/>
            <person name="Beer S.V."/>
            <person name="Luck J."/>
            <person name="Duffy B."/>
            <person name="Rodoni B."/>
        </authorList>
    </citation>
    <scope>NUCLEOTIDE SEQUENCE [LARGE SCALE GENOMIC DNA]</scope>
    <source>
        <strain evidence="15">CFBP 1232</strain>
    </source>
</reference>
<evidence type="ECO:0000256" key="3">
    <source>
        <dbReference type="ARBA" id="ARBA00011738"/>
    </source>
</evidence>
<dbReference type="CDD" id="cd00773">
    <property type="entry name" value="HisRS-like_core"/>
    <property type="match status" value="1"/>
</dbReference>
<evidence type="ECO:0000256" key="4">
    <source>
        <dbReference type="ARBA" id="ARBA00022490"/>
    </source>
</evidence>
<evidence type="ECO:0000256" key="11">
    <source>
        <dbReference type="HAMAP-Rule" id="MF_00127"/>
    </source>
</evidence>
<dbReference type="GO" id="GO:0006427">
    <property type="term" value="P:histidyl-tRNA aminoacylation"/>
    <property type="evidence" value="ECO:0007669"/>
    <property type="project" value="UniProtKB-UniRule"/>
</dbReference>
<feature type="binding site" evidence="12">
    <location>
        <position position="138"/>
    </location>
    <ligand>
        <name>L-histidine</name>
        <dbReference type="ChEBI" id="CHEBI:57595"/>
    </ligand>
</feature>
<keyword evidence="7 11" id="KW-0067">ATP-binding</keyword>
<dbReference type="InterPro" id="IPR006195">
    <property type="entry name" value="aa-tRNA-synth_II"/>
</dbReference>
<dbReference type="EC" id="6.1.1.21" evidence="11"/>
<gene>
    <name evidence="14" type="primary">hiss1</name>
    <name evidence="11" type="synonym">hisS</name>
    <name evidence="14" type="ORF">BN437_2679</name>
</gene>
<feature type="binding site" evidence="12">
    <location>
        <begin position="288"/>
        <end position="289"/>
    </location>
    <ligand>
        <name>L-histidine</name>
        <dbReference type="ChEBI" id="CHEBI:57595"/>
    </ligand>
</feature>
<dbReference type="Proteomes" id="UP000013111">
    <property type="component" value="Unassembled WGS sequence"/>
</dbReference>
<dbReference type="InterPro" id="IPR036621">
    <property type="entry name" value="Anticodon-bd_dom_sf"/>
</dbReference>
<dbReference type="NCBIfam" id="TIGR00442">
    <property type="entry name" value="hisS"/>
    <property type="match status" value="1"/>
</dbReference>
<feature type="binding site" evidence="12">
    <location>
        <begin position="108"/>
        <end position="110"/>
    </location>
    <ligand>
        <name>L-histidine</name>
        <dbReference type="ChEBI" id="CHEBI:57595"/>
    </ligand>
</feature>
<sequence length="450" mass="49971">MGSRVDRLMVAPEPACTLPDKREYLVAKNIQAIRGMNDYLPAETAVWQRVEQVLKQVLSSYGFSEIRVPIVEQTPLFLRAIGEVTDVVEKEMYTFDDRNGESLSLRPEGTAGCVRAGIEHGLLYNQEQRLWYIGPMFRYERPQKGRSRQFHQIGAEVFGLQGPDIDAELIMMTARWWKALGIADHVVLELNSIGSLQARANYRDALVAFLEQHVEMLGEDCKRRMYSNPLRVLDSKNPDVQALLNDAPTLGDYLDDESREHFAGLCRHLDAAGIAYRVNQRLVRGLDYYNRTVFEWVTDKLGAQGTVCAGGRYDGLVEQLGGHATPAVGFAMGLERLVLLVQAVNPEFEPTRVVDVYVIAAGQGVQSAALLLAEQLRDALPELKLMSNLGGGSFKKQFARADKWGARIALVIGEDEVANGQLVIKDLRTGEQQTLAQGDAATALAALLQR</sequence>
<dbReference type="SUPFAM" id="SSF52954">
    <property type="entry name" value="Class II aaRS ABD-related"/>
    <property type="match status" value="1"/>
</dbReference>
<dbReference type="EMBL" id="CAPB01000033">
    <property type="protein sequence ID" value="CCO94589.1"/>
    <property type="molecule type" value="Genomic_DNA"/>
</dbReference>
<evidence type="ECO:0000256" key="5">
    <source>
        <dbReference type="ARBA" id="ARBA00022598"/>
    </source>
</evidence>
<keyword evidence="5 11" id="KW-0436">Ligase</keyword>
<comment type="similarity">
    <text evidence="2 11">Belongs to the class-II aminoacyl-tRNA synthetase family.</text>
</comment>
<dbReference type="GO" id="GO:0005524">
    <property type="term" value="F:ATP binding"/>
    <property type="evidence" value="ECO:0007669"/>
    <property type="project" value="UniProtKB-UniRule"/>
</dbReference>
<dbReference type="HAMAP" id="MF_00127">
    <property type="entry name" value="His_tRNA_synth"/>
    <property type="match status" value="1"/>
</dbReference>
<feature type="binding site" evidence="12">
    <location>
        <position position="152"/>
    </location>
    <ligand>
        <name>L-histidine</name>
        <dbReference type="ChEBI" id="CHEBI:57595"/>
    </ligand>
</feature>
<evidence type="ECO:0000256" key="2">
    <source>
        <dbReference type="ARBA" id="ARBA00008226"/>
    </source>
</evidence>
<evidence type="ECO:0000256" key="8">
    <source>
        <dbReference type="ARBA" id="ARBA00022917"/>
    </source>
</evidence>
<dbReference type="GO" id="GO:0005737">
    <property type="term" value="C:cytoplasm"/>
    <property type="evidence" value="ECO:0007669"/>
    <property type="project" value="UniProtKB-SubCell"/>
</dbReference>
<comment type="subcellular location">
    <subcellularLocation>
        <location evidence="1 11">Cytoplasm</location>
    </subcellularLocation>
</comment>
<comment type="catalytic activity">
    <reaction evidence="10 11">
        <text>tRNA(His) + L-histidine + ATP = L-histidyl-tRNA(His) + AMP + diphosphate + H(+)</text>
        <dbReference type="Rhea" id="RHEA:17313"/>
        <dbReference type="Rhea" id="RHEA-COMP:9665"/>
        <dbReference type="Rhea" id="RHEA-COMP:9689"/>
        <dbReference type="ChEBI" id="CHEBI:15378"/>
        <dbReference type="ChEBI" id="CHEBI:30616"/>
        <dbReference type="ChEBI" id="CHEBI:33019"/>
        <dbReference type="ChEBI" id="CHEBI:57595"/>
        <dbReference type="ChEBI" id="CHEBI:78442"/>
        <dbReference type="ChEBI" id="CHEBI:78527"/>
        <dbReference type="ChEBI" id="CHEBI:456215"/>
        <dbReference type="EC" id="6.1.1.21"/>
    </reaction>
</comment>
<evidence type="ECO:0000313" key="14">
    <source>
        <dbReference type="EMBL" id="CCO94589.1"/>
    </source>
</evidence>
<dbReference type="PANTHER" id="PTHR43707:SF1">
    <property type="entry name" value="HISTIDINE--TRNA LIGASE, MITOCHONDRIAL-RELATED"/>
    <property type="match status" value="1"/>
</dbReference>
<dbReference type="InterPro" id="IPR004154">
    <property type="entry name" value="Anticodon-bd"/>
</dbReference>
<feature type="domain" description="Aminoacyl-transfer RNA synthetases class-II family profile" evidence="13">
    <location>
        <begin position="31"/>
        <end position="350"/>
    </location>
</feature>
<reference evidence="14 15" key="1">
    <citation type="submission" date="2012-11" db="EMBL/GenBank/DDBJ databases">
        <authorList>
            <person name="Linke B."/>
        </authorList>
    </citation>
    <scope>NUCLEOTIDE SEQUENCE [LARGE SCALE GENOMIC DNA]</scope>
    <source>
        <strain evidence="15">CFBP 1232</strain>
    </source>
</reference>
<dbReference type="InterPro" id="IPR033656">
    <property type="entry name" value="HisRS_anticodon"/>
</dbReference>
<dbReference type="Gene3D" id="3.30.930.10">
    <property type="entry name" value="Bira Bifunctional Protein, Domain 2"/>
    <property type="match status" value="1"/>
</dbReference>
<dbReference type="FunFam" id="3.30.930.10:FF:000005">
    <property type="entry name" value="Histidine--tRNA ligase"/>
    <property type="match status" value="1"/>
</dbReference>
<dbReference type="AlphaFoldDB" id="A0A831A334"/>
<dbReference type="InterPro" id="IPR004516">
    <property type="entry name" value="HisRS/HisZ"/>
</dbReference>
<keyword evidence="8 11" id="KW-0648">Protein biosynthesis</keyword>
<organism evidence="14 15">
    <name type="scientific">Erwinia amylovora NBRC 12687 = CFBP 1232</name>
    <dbReference type="NCBI Taxonomy" id="1219359"/>
    <lineage>
        <taxon>Bacteria</taxon>
        <taxon>Pseudomonadati</taxon>
        <taxon>Pseudomonadota</taxon>
        <taxon>Gammaproteobacteria</taxon>
        <taxon>Enterobacterales</taxon>
        <taxon>Erwiniaceae</taxon>
        <taxon>Erwinia</taxon>
    </lineage>
</organism>
<evidence type="ECO:0000313" key="15">
    <source>
        <dbReference type="Proteomes" id="UP000013111"/>
    </source>
</evidence>
<comment type="caution">
    <text evidence="14">The sequence shown here is derived from an EMBL/GenBank/DDBJ whole genome shotgun (WGS) entry which is preliminary data.</text>
</comment>
<dbReference type="PROSITE" id="PS50862">
    <property type="entry name" value="AA_TRNA_LIGASE_II"/>
    <property type="match status" value="1"/>
</dbReference>
<dbReference type="Pfam" id="PF13393">
    <property type="entry name" value="tRNA-synt_His"/>
    <property type="match status" value="1"/>
</dbReference>
<proteinExistence type="inferred from homology"/>
<dbReference type="InterPro" id="IPR015807">
    <property type="entry name" value="His-tRNA-ligase"/>
</dbReference>
<evidence type="ECO:0000256" key="1">
    <source>
        <dbReference type="ARBA" id="ARBA00004496"/>
    </source>
</evidence>
<dbReference type="CDD" id="cd00859">
    <property type="entry name" value="HisRS_anticodon"/>
    <property type="match status" value="1"/>
</dbReference>
<keyword evidence="6 11" id="KW-0547">Nucleotide-binding</keyword>
<evidence type="ECO:0000256" key="9">
    <source>
        <dbReference type="ARBA" id="ARBA00023146"/>
    </source>
</evidence>
<feature type="binding site" evidence="12">
    <location>
        <position position="156"/>
    </location>
    <ligand>
        <name>L-histidine</name>
        <dbReference type="ChEBI" id="CHEBI:57595"/>
    </ligand>
</feature>
<dbReference type="GO" id="GO:0004821">
    <property type="term" value="F:histidine-tRNA ligase activity"/>
    <property type="evidence" value="ECO:0007669"/>
    <property type="project" value="UniProtKB-UniRule"/>
</dbReference>
<dbReference type="PANTHER" id="PTHR43707">
    <property type="entry name" value="HISTIDYL-TRNA SYNTHETASE"/>
    <property type="match status" value="1"/>
</dbReference>
<evidence type="ECO:0000256" key="10">
    <source>
        <dbReference type="ARBA" id="ARBA00047639"/>
    </source>
</evidence>
<dbReference type="SUPFAM" id="SSF55681">
    <property type="entry name" value="Class II aaRS and biotin synthetases"/>
    <property type="match status" value="1"/>
</dbReference>
<protein>
    <recommendedName>
        <fullName evidence="11">Histidine--tRNA ligase</fullName>
        <ecNumber evidence="11">6.1.1.21</ecNumber>
    </recommendedName>
    <alternativeName>
        <fullName evidence="11">Histidyl-tRNA synthetase</fullName>
        <shortName evidence="11">HisRS</shortName>
    </alternativeName>
</protein>
<keyword evidence="9 11" id="KW-0030">Aminoacyl-tRNA synthetase</keyword>
<name>A0A831A334_ERWAM</name>
<comment type="subunit">
    <text evidence="3 11">Homodimer.</text>
</comment>